<dbReference type="Pfam" id="PF24883">
    <property type="entry name" value="NPHP3_N"/>
    <property type="match status" value="1"/>
</dbReference>
<dbReference type="Gene3D" id="2.130.10.10">
    <property type="entry name" value="YVTN repeat-like/Quinoprotein amine dehydrogenase"/>
    <property type="match status" value="3"/>
</dbReference>
<sequence>MSDDGIFYFFCQAERPSHRTASNVLRGVIWLFVSKRPGLKSYIRKEYDQAGSNIFTDHNAWYALSGILSAILEDETSADCVIIIDALDECTEGREKLIGYISQCSMSYRAKWVISSRNWDEIKSQLDAAPSQVRLHLELSHDSISHAVLRFVDTKIDGLNSTYDQPSRELIRKHLLNKAKDTFLWLALVCQELENSTVKRRHISSILECFPPGLNELYKRMISHINIRDFDWCKAILNVVAVALRPLSLQELAAADETLTQWIEDKETLSSLVTSCGSLLTIRGDTVYTVHQSVNDFLHKAPQILPSGVGYQHYSIFLSSMNVMRERLHRNLCKLKDSCVLIDEIDILEDSSLTIVAYACVYWVDHFCAWLLIDNRHQRNLCYATITSFFKKKYLYWLEAMSLLGCTSEAIKAMQKLDKALNGRVPDELKLLVNDAVRFGSKHRAIMDAAPLQLYGSALIFTPQLSKIKGSFNQEISQSIGVLSPNFQHWDACLQTIPGIASPDNGSFTCKFSPDGRQIATISSNEDSLLLIDASTGGLIRSIKPSEAHLFAFTFHPSGHSLVTFSGYIEDEQKLTVFHLPNGEESASFAVYGQPFCPSFSLDGEFIAFASDLQNVEIWNVASQTKVDGCHAVTVRGIQYISWISIHSHPRALLIVGRMGISIWGLDKKHQMSKLMSLTGITFPNAAAVSHDRTCCAVVHEWKEVVLYSWGSCITLHKIVQFDRMKRIDGVSWVADDRLIALCGVFGIEIWDLGTKGLVAQVRGDHVSTIFYGRHGRLASLGFENGTLKVWSLDSILTHSEPFTQQSVGIVEPFITSPSGKVAIFDGMLNTLSIAVDCSLHHLPQTLQNSTPGSYSISRSLAFSHEDSFAMATNGGFIDVFNFDHDTGLYYCERRIEEPLIQGLDGMPHVTIQFWGQGLIIGYGPSMNFWDLKTGKLLQRLSIPDRWRYCTSTIAADGRVAWVEECFEVVIWDVMRDKEIQRFEAHIQSRDCREILDISLDSSGVLAIYVQVTGQEYIAIGNTNGTWIGKYSLFGNVPTLSFLTPTLLDTGFGVLKYDMPTVTAEDHWDPRYLRLFFSKSEAWLMKGSRRILWIPRQDVDPERFSIQTDLGTGKSTVTLVHDGCVFILSIKIDSI</sequence>
<dbReference type="VEuPathDB" id="FungiDB:FMAN_10809"/>
<accession>A0A1L7U3F5</accession>
<organism evidence="3 4">
    <name type="scientific">Fusarium mangiferae</name>
    <name type="common">Mango malformation disease fungus</name>
    <dbReference type="NCBI Taxonomy" id="192010"/>
    <lineage>
        <taxon>Eukaryota</taxon>
        <taxon>Fungi</taxon>
        <taxon>Dikarya</taxon>
        <taxon>Ascomycota</taxon>
        <taxon>Pezizomycotina</taxon>
        <taxon>Sordariomycetes</taxon>
        <taxon>Hypocreomycetidae</taxon>
        <taxon>Hypocreales</taxon>
        <taxon>Nectriaceae</taxon>
        <taxon>Fusarium</taxon>
        <taxon>Fusarium fujikuroi species complex</taxon>
    </lineage>
</organism>
<dbReference type="InterPro" id="IPR015943">
    <property type="entry name" value="WD40/YVTN_repeat-like_dom_sf"/>
</dbReference>
<name>A0A1L7U3F5_FUSMA</name>
<protein>
    <submittedName>
        <fullName evidence="3">Related to vegetatible incompatibility protein HET-E-1</fullName>
    </submittedName>
</protein>
<comment type="caution">
    <text evidence="3">The sequence shown here is derived from an EMBL/GenBank/DDBJ whole genome shotgun (WGS) entry which is preliminary data.</text>
</comment>
<dbReference type="SUPFAM" id="SSF82171">
    <property type="entry name" value="DPP6 N-terminal domain-like"/>
    <property type="match status" value="1"/>
</dbReference>
<dbReference type="AlphaFoldDB" id="A0A1L7U3F5"/>
<evidence type="ECO:0000259" key="2">
    <source>
        <dbReference type="Pfam" id="PF24883"/>
    </source>
</evidence>
<dbReference type="PANTHER" id="PTHR10039">
    <property type="entry name" value="AMELOGENIN"/>
    <property type="match status" value="1"/>
</dbReference>
<evidence type="ECO:0000313" key="4">
    <source>
        <dbReference type="Proteomes" id="UP000184255"/>
    </source>
</evidence>
<evidence type="ECO:0000256" key="1">
    <source>
        <dbReference type="ARBA" id="ARBA00022737"/>
    </source>
</evidence>
<dbReference type="GeneID" id="65090062"/>
<keyword evidence="4" id="KW-1185">Reference proteome</keyword>
<dbReference type="PANTHER" id="PTHR10039:SF17">
    <property type="entry name" value="FUNGAL STAND N-TERMINAL GOODBYE DOMAIN-CONTAINING PROTEIN-RELATED"/>
    <property type="match status" value="1"/>
</dbReference>
<keyword evidence="1" id="KW-0677">Repeat</keyword>
<reference evidence="4" key="1">
    <citation type="journal article" date="2016" name="Genome Biol. Evol.">
        <title>Comparative 'omics' of the Fusarium fujikuroi species complex highlights differences in genetic potential and metabolite synthesis.</title>
        <authorList>
            <person name="Niehaus E.-M."/>
            <person name="Muensterkoetter M."/>
            <person name="Proctor R.H."/>
            <person name="Brown D.W."/>
            <person name="Sharon A."/>
            <person name="Idan Y."/>
            <person name="Oren-Young L."/>
            <person name="Sieber C.M."/>
            <person name="Novak O."/>
            <person name="Pencik A."/>
            <person name="Tarkowska D."/>
            <person name="Hromadova K."/>
            <person name="Freeman S."/>
            <person name="Maymon M."/>
            <person name="Elazar M."/>
            <person name="Youssef S.A."/>
            <person name="El-Shabrawy E.S.M."/>
            <person name="Shalaby A.B.A."/>
            <person name="Houterman P."/>
            <person name="Brock N.L."/>
            <person name="Burkhardt I."/>
            <person name="Tsavkelova E.A."/>
            <person name="Dickschat J.S."/>
            <person name="Galuszka P."/>
            <person name="Gueldener U."/>
            <person name="Tudzynski B."/>
        </authorList>
    </citation>
    <scope>NUCLEOTIDE SEQUENCE [LARGE SCALE GENOMIC DNA]</scope>
    <source>
        <strain evidence="4">MRC7560</strain>
    </source>
</reference>
<dbReference type="RefSeq" id="XP_041689240.1">
    <property type="nucleotide sequence ID" value="XM_041823684.1"/>
</dbReference>
<dbReference type="InterPro" id="IPR056884">
    <property type="entry name" value="NPHP3-like_N"/>
</dbReference>
<dbReference type="EMBL" id="FCQH01000016">
    <property type="protein sequence ID" value="CVL05330.1"/>
    <property type="molecule type" value="Genomic_DNA"/>
</dbReference>
<evidence type="ECO:0000313" key="3">
    <source>
        <dbReference type="EMBL" id="CVL05330.1"/>
    </source>
</evidence>
<proteinExistence type="predicted"/>
<gene>
    <name evidence="3" type="ORF">FMAN_10809</name>
</gene>
<dbReference type="SUPFAM" id="SSF117289">
    <property type="entry name" value="Nucleoporin domain"/>
    <property type="match status" value="1"/>
</dbReference>
<feature type="domain" description="Nephrocystin 3-like N-terminal" evidence="2">
    <location>
        <begin position="6"/>
        <end position="117"/>
    </location>
</feature>
<dbReference type="Proteomes" id="UP000184255">
    <property type="component" value="Unassembled WGS sequence"/>
</dbReference>